<keyword evidence="1 4" id="KW-0963">Cytoplasm</keyword>
<reference evidence="8" key="1">
    <citation type="submission" date="2016-05" db="EMBL/GenBank/DDBJ databases">
        <title>Comparative genomics of biotechnologically important yeasts.</title>
        <authorList>
            <consortium name="DOE Joint Genome Institute"/>
            <person name="Riley R."/>
            <person name="Haridas S."/>
            <person name="Wolfe K.H."/>
            <person name="Lopes M.R."/>
            <person name="Hittinger C.T."/>
            <person name="Goker M."/>
            <person name="Salamov A."/>
            <person name="Wisecaver J."/>
            <person name="Long T.M."/>
            <person name="Aerts A.L."/>
            <person name="Barry K."/>
            <person name="Choi C."/>
            <person name="Clum A."/>
            <person name="Coughlan A.Y."/>
            <person name="Deshpande S."/>
            <person name="Douglass A.P."/>
            <person name="Hanson S.J."/>
            <person name="Klenk H.-P."/>
            <person name="Labutti K."/>
            <person name="Lapidus A."/>
            <person name="Lindquist E."/>
            <person name="Lipzen A."/>
            <person name="Meier-Kolthoff J.P."/>
            <person name="Ohm R.A."/>
            <person name="Otillar R.P."/>
            <person name="Pangilinan J."/>
            <person name="Peng Y."/>
            <person name="Rokas A."/>
            <person name="Rosa C.A."/>
            <person name="Scheuner C."/>
            <person name="Sibirny A.A."/>
            <person name="Slot J.C."/>
            <person name="Stielow J.B."/>
            <person name="Sun H."/>
            <person name="Kurtzman C.P."/>
            <person name="Blackwell M."/>
            <person name="Grigoriev I.V."/>
            <person name="Jeffries T.W."/>
        </authorList>
    </citation>
    <scope>NUCLEOTIDE SEQUENCE [LARGE SCALE GENOMIC DNA]</scope>
    <source>
        <strain evidence="8">NRRL Y-2460</strain>
    </source>
</reference>
<dbReference type="OrthoDB" id="417252at2759"/>
<dbReference type="SUPFAM" id="SSF46785">
    <property type="entry name" value="Winged helix' DNA-binding domain"/>
    <property type="match status" value="1"/>
</dbReference>
<dbReference type="GO" id="GO:0070196">
    <property type="term" value="P:eukaryotic translation initiation factor 3 complex assembly"/>
    <property type="evidence" value="ECO:0007669"/>
    <property type="project" value="EnsemblFungi"/>
</dbReference>
<dbReference type="Pfam" id="PF01399">
    <property type="entry name" value="PCI"/>
    <property type="match status" value="1"/>
</dbReference>
<dbReference type="AlphaFoldDB" id="A0A1E4TWP3"/>
<organism evidence="7 8">
    <name type="scientific">Pachysolen tannophilus NRRL Y-2460</name>
    <dbReference type="NCBI Taxonomy" id="669874"/>
    <lineage>
        <taxon>Eukaryota</taxon>
        <taxon>Fungi</taxon>
        <taxon>Dikarya</taxon>
        <taxon>Ascomycota</taxon>
        <taxon>Saccharomycotina</taxon>
        <taxon>Pichiomycetes</taxon>
        <taxon>Pachysolenaceae</taxon>
        <taxon>Pachysolen</taxon>
    </lineage>
</organism>
<dbReference type="InterPro" id="IPR036390">
    <property type="entry name" value="WH_DNA-bd_sf"/>
</dbReference>
<comment type="subcellular location">
    <subcellularLocation>
        <location evidence="4 5">Cytoplasm</location>
    </subcellularLocation>
</comment>
<keyword evidence="2 4" id="KW-0396">Initiation factor</keyword>
<proteinExistence type="inferred from homology"/>
<dbReference type="Pfam" id="PF09440">
    <property type="entry name" value="eIF3_N"/>
    <property type="match status" value="1"/>
</dbReference>
<evidence type="ECO:0000259" key="6">
    <source>
        <dbReference type="PROSITE" id="PS50250"/>
    </source>
</evidence>
<dbReference type="HAMAP" id="MF_03004">
    <property type="entry name" value="eIF3e"/>
    <property type="match status" value="1"/>
</dbReference>
<feature type="domain" description="PCI" evidence="6">
    <location>
        <begin position="231"/>
        <end position="411"/>
    </location>
</feature>
<protein>
    <recommendedName>
        <fullName evidence="4 5">Eukaryotic translation initiation factor 3 subunit E</fullName>
        <shortName evidence="4">eIF3e</shortName>
    </recommendedName>
</protein>
<dbReference type="GO" id="GO:0008541">
    <property type="term" value="C:proteasome regulatory particle, lid subcomplex"/>
    <property type="evidence" value="ECO:0007669"/>
    <property type="project" value="UniProtKB-ARBA"/>
</dbReference>
<dbReference type="CDD" id="cd21378">
    <property type="entry name" value="eIF3E"/>
    <property type="match status" value="1"/>
</dbReference>
<dbReference type="GO" id="GO:0003743">
    <property type="term" value="F:translation initiation factor activity"/>
    <property type="evidence" value="ECO:0007669"/>
    <property type="project" value="UniProtKB-UniRule"/>
</dbReference>
<dbReference type="EMBL" id="KV454013">
    <property type="protein sequence ID" value="ODV96151.1"/>
    <property type="molecule type" value="Genomic_DNA"/>
</dbReference>
<dbReference type="GO" id="GO:0001732">
    <property type="term" value="P:formation of cytoplasmic translation initiation complex"/>
    <property type="evidence" value="ECO:0007669"/>
    <property type="project" value="UniProtKB-UniRule"/>
</dbReference>
<sequence length="441" mass="51789">MSEMAPLTQEELELARQYDLSSKIIPFLDRHLIYPLIESLDLIYDEKIINQLSYDLLKETNMVKFVKDKYQTLNPGKEFPPELLEKEKFVSSELIRLDSETKNTLNILSRREVQDNLKQDKNYNKEYLEKNFQITEEKINELYEFGQFQYNRGDYVMASDLLNNFKVLSTNNDLNISATWGRLASEIIRLDWDNALQELGKLRDLVDSRSFSDPLTQLHHRTWIIHWSLFPFFNTLNGLDQLCDLFFSSSYLSTIQAACPWILRYLVAAVISTSLKNHQSNVFQKRLKDLIKVVSQEQYEYNDPLTMFLKSLYLEFDFVEAQNNLKKIEVLVKTDFFLNNIAEKCLENSRYLISEVYCRVHSKIDLLQLSESLNLSKEQGEKWIANLIKETKLDAKINESEGTIIMNHQVNSVYQQVIEKTKGLSFRSNQILMSTLQKQEN</sequence>
<evidence type="ECO:0000256" key="5">
    <source>
        <dbReference type="PIRNR" id="PIRNR016255"/>
    </source>
</evidence>
<dbReference type="Pfam" id="PF21357">
    <property type="entry name" value="EIF3E_C"/>
    <property type="match status" value="1"/>
</dbReference>
<dbReference type="STRING" id="669874.A0A1E4TWP3"/>
<dbReference type="InterPro" id="IPR019010">
    <property type="entry name" value="eIF3e_N"/>
</dbReference>
<comment type="similarity">
    <text evidence="4 5">Belongs to the eIF-3 subunit E family.</text>
</comment>
<dbReference type="GO" id="GO:0016282">
    <property type="term" value="C:eukaryotic 43S preinitiation complex"/>
    <property type="evidence" value="ECO:0007669"/>
    <property type="project" value="UniProtKB-UniRule"/>
</dbReference>
<evidence type="ECO:0000256" key="3">
    <source>
        <dbReference type="ARBA" id="ARBA00022917"/>
    </source>
</evidence>
<dbReference type="PROSITE" id="PS50250">
    <property type="entry name" value="PCI"/>
    <property type="match status" value="1"/>
</dbReference>
<dbReference type="InterPro" id="IPR000717">
    <property type="entry name" value="PCI_dom"/>
</dbReference>
<dbReference type="PIRSF" id="PIRSF016255">
    <property type="entry name" value="eIF3e_su6"/>
    <property type="match status" value="1"/>
</dbReference>
<dbReference type="SMART" id="SM00088">
    <property type="entry name" value="PINT"/>
    <property type="match status" value="1"/>
</dbReference>
<evidence type="ECO:0000256" key="2">
    <source>
        <dbReference type="ARBA" id="ARBA00022540"/>
    </source>
</evidence>
<keyword evidence="8" id="KW-1185">Reference proteome</keyword>
<dbReference type="InterPro" id="IPR016650">
    <property type="entry name" value="eIF3e"/>
</dbReference>
<dbReference type="GO" id="GO:0033290">
    <property type="term" value="C:eukaryotic 48S preinitiation complex"/>
    <property type="evidence" value="ECO:0007669"/>
    <property type="project" value="UniProtKB-UniRule"/>
</dbReference>
<dbReference type="PANTHER" id="PTHR10317">
    <property type="entry name" value="EUKARYOTIC TRANSLATION INITIATION FACTOR 3 SUBUNIT E"/>
    <property type="match status" value="1"/>
</dbReference>
<comment type="function">
    <text evidence="4">Component of the eukaryotic translation initiation factor 3 (eIF-3) complex, which is involved in protein synthesis of a specialized repertoire of mRNAs and, together with other initiation factors, stimulates binding of mRNA and methionyl-tRNAi to the 40S ribosome. The eIF-3 complex specifically targets and initiates translation of a subset of mRNAs involved in cell proliferation.</text>
</comment>
<evidence type="ECO:0000256" key="1">
    <source>
        <dbReference type="ARBA" id="ARBA00022490"/>
    </source>
</evidence>
<evidence type="ECO:0000313" key="7">
    <source>
        <dbReference type="EMBL" id="ODV96151.1"/>
    </source>
</evidence>
<dbReference type="GO" id="GO:0071540">
    <property type="term" value="C:eukaryotic translation initiation factor 3 complex, eIF3e"/>
    <property type="evidence" value="ECO:0007669"/>
    <property type="project" value="UniProtKB-UniRule"/>
</dbReference>
<evidence type="ECO:0000313" key="8">
    <source>
        <dbReference type="Proteomes" id="UP000094236"/>
    </source>
</evidence>
<accession>A0A1E4TWP3</accession>
<dbReference type="SMART" id="SM01186">
    <property type="entry name" value="eIF3_N"/>
    <property type="match status" value="1"/>
</dbReference>
<keyword evidence="3 4" id="KW-0648">Protein biosynthesis</keyword>
<dbReference type="Proteomes" id="UP000094236">
    <property type="component" value="Unassembled WGS sequence"/>
</dbReference>
<name>A0A1E4TWP3_PACTA</name>
<comment type="subunit">
    <text evidence="4 5">Component of the eukaryotic translation initiation factor 3 (eIF-3) complex.</text>
</comment>
<gene>
    <name evidence="4" type="primary">INT6</name>
    <name evidence="7" type="ORF">PACTADRAFT_33332</name>
</gene>
<dbReference type="GO" id="GO:0005829">
    <property type="term" value="C:cytosol"/>
    <property type="evidence" value="ECO:0007669"/>
    <property type="project" value="EnsemblFungi"/>
</dbReference>
<evidence type="ECO:0000256" key="4">
    <source>
        <dbReference type="HAMAP-Rule" id="MF_03004"/>
    </source>
</evidence>